<protein>
    <submittedName>
        <fullName evidence="2">Unannotated protein</fullName>
    </submittedName>
</protein>
<gene>
    <name evidence="1" type="ORF">UFOPK1827_00242</name>
    <name evidence="2" type="ORF">UFOPK2000_00756</name>
</gene>
<accession>A0A6J6J417</accession>
<organism evidence="2">
    <name type="scientific">freshwater metagenome</name>
    <dbReference type="NCBI Taxonomy" id="449393"/>
    <lineage>
        <taxon>unclassified sequences</taxon>
        <taxon>metagenomes</taxon>
        <taxon>ecological metagenomes</taxon>
    </lineage>
</organism>
<dbReference type="EMBL" id="CAEZUO010000006">
    <property type="protein sequence ID" value="CAB4595879.1"/>
    <property type="molecule type" value="Genomic_DNA"/>
</dbReference>
<evidence type="ECO:0000313" key="1">
    <source>
        <dbReference type="EMBL" id="CAB4595879.1"/>
    </source>
</evidence>
<proteinExistence type="predicted"/>
<reference evidence="2" key="1">
    <citation type="submission" date="2020-05" db="EMBL/GenBank/DDBJ databases">
        <authorList>
            <person name="Chiriac C."/>
            <person name="Salcher M."/>
            <person name="Ghai R."/>
            <person name="Kavagutti S V."/>
        </authorList>
    </citation>
    <scope>NUCLEOTIDE SEQUENCE</scope>
</reference>
<evidence type="ECO:0000313" key="2">
    <source>
        <dbReference type="EMBL" id="CAB4631621.1"/>
    </source>
</evidence>
<name>A0A6J6J417_9ZZZZ</name>
<dbReference type="AlphaFoldDB" id="A0A6J6J417"/>
<dbReference type="EMBL" id="CAEZVK010000068">
    <property type="protein sequence ID" value="CAB4631621.1"/>
    <property type="molecule type" value="Genomic_DNA"/>
</dbReference>
<sequence>MTESMTAPNAVLYLATWLPSELHVQFSTWCDEHHREQLALPGFMRARRFEWVSGGREDDPPQYLTMYDLDSLDALQSDAYVEHTKSSGGLPDFLRGNIRVERRNCGVLAALPSAWWPPASTPLLNLFQLNDDQLAVGLQEHISKLASTPVGSISDFTLRIIDSDDNEPLVLLDHGDAATGMIDTITAASGSLRSSWRCAFDELSDPSVQA</sequence>